<comment type="function">
    <text evidence="8">Part of the outer membrane protein assembly complex, which is involved in assembly and insertion of beta-barrel proteins into the outer membrane.</text>
</comment>
<keyword evidence="4 8" id="KW-0732">Signal</keyword>
<dbReference type="Gene3D" id="2.40.160.50">
    <property type="entry name" value="membrane protein fhac: a member of the omp85/tpsb transporter family"/>
    <property type="match status" value="1"/>
</dbReference>
<gene>
    <name evidence="8 11" type="primary">bamA</name>
    <name evidence="11" type="ORF">K2U94_10530</name>
</gene>
<keyword evidence="5 8" id="KW-0677">Repeat</keyword>
<dbReference type="PANTHER" id="PTHR12815:SF23">
    <property type="entry name" value="OUTER MEMBRANE PROTEIN ASSEMBLY FACTOR BAMA"/>
    <property type="match status" value="1"/>
</dbReference>
<dbReference type="PANTHER" id="PTHR12815">
    <property type="entry name" value="SORTING AND ASSEMBLY MACHINERY SAMM50 PROTEIN FAMILY MEMBER"/>
    <property type="match status" value="1"/>
</dbReference>
<evidence type="ECO:0000256" key="4">
    <source>
        <dbReference type="ARBA" id="ARBA00022729"/>
    </source>
</evidence>
<keyword evidence="6 8" id="KW-0472">Membrane</keyword>
<dbReference type="HAMAP" id="MF_01430">
    <property type="entry name" value="OM_assembly_BamA"/>
    <property type="match status" value="1"/>
</dbReference>
<accession>A0ABS9Z6C9</accession>
<evidence type="ECO:0000259" key="10">
    <source>
        <dbReference type="PROSITE" id="PS51779"/>
    </source>
</evidence>
<keyword evidence="3 8" id="KW-0812">Transmembrane</keyword>
<comment type="similarity">
    <text evidence="8">Belongs to the BamA family.</text>
</comment>
<evidence type="ECO:0000256" key="1">
    <source>
        <dbReference type="ARBA" id="ARBA00004370"/>
    </source>
</evidence>
<dbReference type="Pfam" id="PF01103">
    <property type="entry name" value="Omp85"/>
    <property type="match status" value="1"/>
</dbReference>
<dbReference type="Proteomes" id="UP001139104">
    <property type="component" value="Unassembled WGS sequence"/>
</dbReference>
<evidence type="ECO:0000256" key="7">
    <source>
        <dbReference type="ARBA" id="ARBA00023237"/>
    </source>
</evidence>
<feature type="domain" description="POTRA" evidence="10">
    <location>
        <begin position="325"/>
        <end position="398"/>
    </location>
</feature>
<proteinExistence type="inferred from homology"/>
<evidence type="ECO:0000256" key="6">
    <source>
        <dbReference type="ARBA" id="ARBA00023136"/>
    </source>
</evidence>
<keyword evidence="7 8" id="KW-0998">Cell outer membrane</keyword>
<dbReference type="PROSITE" id="PS51779">
    <property type="entry name" value="POTRA"/>
    <property type="match status" value="2"/>
</dbReference>
<dbReference type="InterPro" id="IPR034746">
    <property type="entry name" value="POTRA"/>
</dbReference>
<name>A0ABS9Z6C9_9HYPH</name>
<dbReference type="NCBIfam" id="TIGR03303">
    <property type="entry name" value="OM_YaeT"/>
    <property type="match status" value="1"/>
</dbReference>
<evidence type="ECO:0000256" key="3">
    <source>
        <dbReference type="ARBA" id="ARBA00022692"/>
    </source>
</evidence>
<comment type="subcellular location">
    <subcellularLocation>
        <location evidence="8">Cell outer membrane</location>
    </subcellularLocation>
    <subcellularLocation>
        <location evidence="1">Membrane</location>
    </subcellularLocation>
</comment>
<dbReference type="PIRSF" id="PIRSF006076">
    <property type="entry name" value="OM_assembly_OMP85"/>
    <property type="match status" value="1"/>
</dbReference>
<evidence type="ECO:0000256" key="9">
    <source>
        <dbReference type="NCBIfam" id="TIGR03303"/>
    </source>
</evidence>
<evidence type="ECO:0000256" key="2">
    <source>
        <dbReference type="ARBA" id="ARBA00022452"/>
    </source>
</evidence>
<dbReference type="InterPro" id="IPR039910">
    <property type="entry name" value="D15-like"/>
</dbReference>
<keyword evidence="2 8" id="KW-1134">Transmembrane beta strand</keyword>
<comment type="caution">
    <text evidence="11">The sequence shown here is derived from an EMBL/GenBank/DDBJ whole genome shotgun (WGS) entry which is preliminary data.</text>
</comment>
<evidence type="ECO:0000256" key="8">
    <source>
        <dbReference type="HAMAP-Rule" id="MF_01430"/>
    </source>
</evidence>
<dbReference type="RefSeq" id="WP_243067160.1">
    <property type="nucleotide sequence ID" value="NZ_JAIVFK010000048.1"/>
</dbReference>
<dbReference type="Pfam" id="PF07244">
    <property type="entry name" value="POTRA"/>
    <property type="match status" value="4"/>
</dbReference>
<organism evidence="11 12">
    <name type="scientific">Candidatus Rhodoblastus alkanivorans</name>
    <dbReference type="NCBI Taxonomy" id="2954117"/>
    <lineage>
        <taxon>Bacteria</taxon>
        <taxon>Pseudomonadati</taxon>
        <taxon>Pseudomonadota</taxon>
        <taxon>Alphaproteobacteria</taxon>
        <taxon>Hyphomicrobiales</taxon>
        <taxon>Rhodoblastaceae</taxon>
        <taxon>Rhodoblastus</taxon>
    </lineage>
</organism>
<dbReference type="InterPro" id="IPR023707">
    <property type="entry name" value="OM_assembly_BamA"/>
</dbReference>
<dbReference type="InterPro" id="IPR010827">
    <property type="entry name" value="BamA/TamA_POTRA"/>
</dbReference>
<dbReference type="EMBL" id="JAIVFP010000001">
    <property type="protein sequence ID" value="MCI4683198.1"/>
    <property type="molecule type" value="Genomic_DNA"/>
</dbReference>
<feature type="domain" description="POTRA" evidence="10">
    <location>
        <begin position="72"/>
        <end position="149"/>
    </location>
</feature>
<protein>
    <recommendedName>
        <fullName evidence="8 9">Outer membrane protein assembly factor BamA</fullName>
    </recommendedName>
</protein>
<dbReference type="Gene3D" id="3.10.20.310">
    <property type="entry name" value="membrane protein fhac"/>
    <property type="match status" value="5"/>
</dbReference>
<evidence type="ECO:0000313" key="12">
    <source>
        <dbReference type="Proteomes" id="UP001139104"/>
    </source>
</evidence>
<sequence>MVGSLTAPTRALAENIVVEGNHRVDSETIRSYFVGGDSNDAIKKLYSTGYFSDVQVNRRGGTLVVRVVENSTMINHVVFVGNSKVKSEDLQKEVQLKSRGAYSQAVADADVQRILDVYRRAGRNAATVSVRTVQVPNGTVDVVFDVNEGDKTGIKEIRFVGNHAYSDGKLKGLMESTEMNLLSFFKTSDVYDPDRLAKDAEAIRRYYLKNGYADFRIIGVDPVYDPAAGGYVVTISMEEGSVYRVSAVRIDSQIPGLSDGVLKSALDIHAGDIYDGDAVQNTTVRLTKEVQKLGYAFAQVRPTGDKDPANHTVSIGFVIEQGPRVYVERINIRGNTATRDYVIRREFDIGEGDPYNKVLIDRAERRLNALGFFKKVKVTNEPGSAPDRVILDVDVEEQSTGSFAISGGYSTVQGFIAEVSVTQSNFLGRGEYIRGSVSAGQYSSGVELNYTEPFFMDNRLAAGFDLYSKMTMASTWAYYSNWVTGGTLRLGIPLTDDLSIAPRYTLYNSQLTVPNNSSEPFNDCTYPLWVTPPYNGFPVSPVNSCLTNGEASLALKQAVGNWLTSMIGYTLSYNTVDNPRDPHSGIRAELKQDFAGVGGNSNFLRSTVDIRGYHNLYFDNVVGLVHLQAGNLVKTGNSELRVVDNFNLGPSLVRGFAPGGIGPRDITNATTNNNGNALGGTDYWGASLEAQFPIPYLPKDIGLKGAVYADAGSLWNYQGMTNFGTYLGYSAAQASSCTYMNNYNPNGSSKVTFINGWPVQQQPCIAVGSNNMIVRSSVGLGLIWASPMGPIRFNYSFVLSKSQYDIEQQFSFSGGTTF</sequence>
<dbReference type="InterPro" id="IPR000184">
    <property type="entry name" value="Bac_surfAg_D15"/>
</dbReference>
<evidence type="ECO:0000256" key="5">
    <source>
        <dbReference type="ARBA" id="ARBA00022737"/>
    </source>
</evidence>
<keyword evidence="12" id="KW-1185">Reference proteome</keyword>
<comment type="subunit">
    <text evidence="8">Part of the Bam complex.</text>
</comment>
<reference evidence="11" key="1">
    <citation type="journal article" date="2022" name="ISME J.">
        <title>Identification of active gaseous-alkane degraders at natural gas seeps.</title>
        <authorList>
            <person name="Farhan Ul Haque M."/>
            <person name="Hernandez M."/>
            <person name="Crombie A.T."/>
            <person name="Murrell J.C."/>
        </authorList>
    </citation>
    <scope>NUCLEOTIDE SEQUENCE</scope>
    <source>
        <strain evidence="11">PC2</strain>
    </source>
</reference>
<evidence type="ECO:0000313" key="11">
    <source>
        <dbReference type="EMBL" id="MCI4683198.1"/>
    </source>
</evidence>